<evidence type="ECO:0000313" key="5">
    <source>
        <dbReference type="Proteomes" id="UP001280121"/>
    </source>
</evidence>
<dbReference type="Gene3D" id="1.25.40.20">
    <property type="entry name" value="Ankyrin repeat-containing domain"/>
    <property type="match status" value="2"/>
</dbReference>
<evidence type="ECO:0000313" key="4">
    <source>
        <dbReference type="EMBL" id="KAK2646533.1"/>
    </source>
</evidence>
<comment type="caution">
    <text evidence="4">The sequence shown here is derived from an EMBL/GenBank/DDBJ whole genome shotgun (WGS) entry which is preliminary data.</text>
</comment>
<organism evidence="4 5">
    <name type="scientific">Dipteronia dyeriana</name>
    <dbReference type="NCBI Taxonomy" id="168575"/>
    <lineage>
        <taxon>Eukaryota</taxon>
        <taxon>Viridiplantae</taxon>
        <taxon>Streptophyta</taxon>
        <taxon>Embryophyta</taxon>
        <taxon>Tracheophyta</taxon>
        <taxon>Spermatophyta</taxon>
        <taxon>Magnoliopsida</taxon>
        <taxon>eudicotyledons</taxon>
        <taxon>Gunneridae</taxon>
        <taxon>Pentapetalae</taxon>
        <taxon>rosids</taxon>
        <taxon>malvids</taxon>
        <taxon>Sapindales</taxon>
        <taxon>Sapindaceae</taxon>
        <taxon>Hippocastanoideae</taxon>
        <taxon>Acereae</taxon>
        <taxon>Dipteronia</taxon>
    </lineage>
</organism>
<dbReference type="InterPro" id="IPR026961">
    <property type="entry name" value="PGG_dom"/>
</dbReference>
<dbReference type="PANTHER" id="PTHR24177:SF356">
    <property type="entry name" value="ANKYRIN REPEAT PLANT-LIKE PROTEIN"/>
    <property type="match status" value="1"/>
</dbReference>
<sequence length="584" mass="65614">MDSMTEDTQMAASTLLVSSQGKKDAIVVSLAAVGPQIDSRDPVLTAESSSIDADHSTTQSPQNQNHVPTYQHNLPDRSLLPNERNNRDQYRLKCVPLQKAALTGNSLEAITLLGDVPRRMLRTAITEEDQTILHVATGARQVGFVEEIVKLMEPDDLRLQDRKGNTAFCFAAADGSLEIAKLMLHKTPDLPTLRGALNMLPLYMAALFGRTEMTKFLYDETKSHLTDQDLADLFFKSINTDLYDIALKLLEHQPELAVTRNEHDDTALHVLARKPSSMFALRKMKFLHNRELMVSSQALELVKCLERAIEAQQMDIGELIKKPSNLLFDAAKSGKFEFLAELVRSYPYLVNFLDEQDRSIFHIAILHRHTNIFSLIYEIGFDKEEVEMMVQPSLRETKNADGRTPRELFTIEHKELLESGEIWMQSTATSCMVVATLIATVVFSAAFTVPGGNNDKTGTPIRLVETSFHVFAISDAIALSSSSISILMFLSILTSGYTEMDFRRSLPLKLMVGLWTLFISVIAMMVTFSSTFFLVYHDRSDSIPVLTFMFVSVPITLFVILQCPLLRDILFTTCRSRFLPMLAK</sequence>
<dbReference type="EMBL" id="JANJYI010000006">
    <property type="protein sequence ID" value="KAK2646533.1"/>
    <property type="molecule type" value="Genomic_DNA"/>
</dbReference>
<dbReference type="Pfam" id="PF12796">
    <property type="entry name" value="Ank_2"/>
    <property type="match status" value="1"/>
</dbReference>
<feature type="transmembrane region" description="Helical" evidence="2">
    <location>
        <begin position="542"/>
        <end position="561"/>
    </location>
</feature>
<feature type="region of interest" description="Disordered" evidence="1">
    <location>
        <begin position="38"/>
        <end position="83"/>
    </location>
</feature>
<gene>
    <name evidence="4" type="ORF">Ddye_021728</name>
</gene>
<proteinExistence type="predicted"/>
<dbReference type="PANTHER" id="PTHR24177">
    <property type="entry name" value="CASKIN"/>
    <property type="match status" value="1"/>
</dbReference>
<keyword evidence="5" id="KW-1185">Reference proteome</keyword>
<dbReference type="InterPro" id="IPR002110">
    <property type="entry name" value="Ankyrin_rpt"/>
</dbReference>
<feature type="domain" description="PGG" evidence="3">
    <location>
        <begin position="423"/>
        <end position="534"/>
    </location>
</feature>
<feature type="transmembrane region" description="Helical" evidence="2">
    <location>
        <begin position="431"/>
        <end position="449"/>
    </location>
</feature>
<keyword evidence="2" id="KW-1133">Transmembrane helix</keyword>
<dbReference type="SUPFAM" id="SSF48403">
    <property type="entry name" value="Ankyrin repeat"/>
    <property type="match status" value="1"/>
</dbReference>
<dbReference type="AlphaFoldDB" id="A0AAD9WXT5"/>
<dbReference type="Pfam" id="PF13962">
    <property type="entry name" value="PGG"/>
    <property type="match status" value="1"/>
</dbReference>
<accession>A0AAD9WXT5</accession>
<reference evidence="4" key="1">
    <citation type="journal article" date="2023" name="Plant J.">
        <title>Genome sequences and population genomics provide insights into the demographic history, inbreeding, and mutation load of two 'living fossil' tree species of Dipteronia.</title>
        <authorList>
            <person name="Feng Y."/>
            <person name="Comes H.P."/>
            <person name="Chen J."/>
            <person name="Zhu S."/>
            <person name="Lu R."/>
            <person name="Zhang X."/>
            <person name="Li P."/>
            <person name="Qiu J."/>
            <person name="Olsen K.M."/>
            <person name="Qiu Y."/>
        </authorList>
    </citation>
    <scope>NUCLEOTIDE SEQUENCE</scope>
    <source>
        <strain evidence="4">KIB01</strain>
    </source>
</reference>
<dbReference type="InterPro" id="IPR036770">
    <property type="entry name" value="Ankyrin_rpt-contain_sf"/>
</dbReference>
<dbReference type="SMART" id="SM00248">
    <property type="entry name" value="ANK"/>
    <property type="match status" value="4"/>
</dbReference>
<feature type="transmembrane region" description="Helical" evidence="2">
    <location>
        <begin position="514"/>
        <end position="536"/>
    </location>
</feature>
<keyword evidence="2" id="KW-0812">Transmembrane</keyword>
<feature type="transmembrane region" description="Helical" evidence="2">
    <location>
        <begin position="469"/>
        <end position="493"/>
    </location>
</feature>
<evidence type="ECO:0000256" key="2">
    <source>
        <dbReference type="SAM" id="Phobius"/>
    </source>
</evidence>
<protein>
    <recommendedName>
        <fullName evidence="3">PGG domain-containing protein</fullName>
    </recommendedName>
</protein>
<evidence type="ECO:0000259" key="3">
    <source>
        <dbReference type="Pfam" id="PF13962"/>
    </source>
</evidence>
<evidence type="ECO:0000256" key="1">
    <source>
        <dbReference type="SAM" id="MobiDB-lite"/>
    </source>
</evidence>
<keyword evidence="2" id="KW-0472">Membrane</keyword>
<dbReference type="GO" id="GO:0016020">
    <property type="term" value="C:membrane"/>
    <property type="evidence" value="ECO:0007669"/>
    <property type="project" value="TreeGrafter"/>
</dbReference>
<dbReference type="Proteomes" id="UP001280121">
    <property type="component" value="Unassembled WGS sequence"/>
</dbReference>
<name>A0AAD9WXT5_9ROSI</name>
<feature type="compositionally biased region" description="Polar residues" evidence="1">
    <location>
        <begin position="46"/>
        <end position="72"/>
    </location>
</feature>